<dbReference type="AlphaFoldDB" id="Q5DNB4"/>
<dbReference type="RefSeq" id="YP_214846.1">
    <property type="nucleotide sequence ID" value="NC_006892.1"/>
</dbReference>
<dbReference type="GO" id="GO:0006123">
    <property type="term" value="P:mitochondrial electron transport, cytochrome c to oxygen"/>
    <property type="evidence" value="ECO:0007669"/>
    <property type="project" value="TreeGrafter"/>
</dbReference>
<evidence type="ECO:0000256" key="9">
    <source>
        <dbReference type="SAM" id="Phobius"/>
    </source>
</evidence>
<dbReference type="GeneID" id="3332210"/>
<geneLocation type="mitochondrion" evidence="11"/>
<comment type="function">
    <text evidence="8">Component of the cytochrome c oxidase, the last enzyme in the mitochondrial electron transport chain which drives oxidative phosphorylation. The respiratory chain contains 3 multisubunit complexes succinate dehydrogenase (complex II, CII), ubiquinol-cytochrome c oxidoreductase (cytochrome b-c1 complex, complex III, CIII) and cytochrome c oxidase (complex IV, CIV), that cooperate to transfer electrons derived from NADH and succinate to molecular oxygen, creating an electrochemical gradient over the inner membrane that drives transmembrane transport and the ATP synthase. Cytochrome c oxidase is the component of the respiratory chain that catalyzes the reduction of oxygen to water. Electrons originating from reduced cytochrome c in the intermembrane space (IMS) are transferred via the dinuclear copper A center (CU(A)) of subunit 2 and heme A of subunit 1 to the active site in subunit 1, a binuclear center (BNC) formed by heme A3 and copper B (CU(B)). The BNC reduces molecular oxygen to 2 water molecules using 4 electrons from cytochrome c in the IMS and 4 protons from the mitochondrial matrix.</text>
</comment>
<evidence type="ECO:0000256" key="3">
    <source>
        <dbReference type="ARBA" id="ARBA00015944"/>
    </source>
</evidence>
<comment type="subcellular location">
    <subcellularLocation>
        <location evidence="1">Membrane</location>
        <topology evidence="1">Multi-pass membrane protein</topology>
    </subcellularLocation>
</comment>
<evidence type="ECO:0000256" key="6">
    <source>
        <dbReference type="ARBA" id="ARBA00022989"/>
    </source>
</evidence>
<dbReference type="Gene3D" id="1.20.120.80">
    <property type="entry name" value="Cytochrome c oxidase, subunit III, four-helix bundle"/>
    <property type="match status" value="1"/>
</dbReference>
<feature type="domain" description="Heme-copper oxidase subunit III family profile" evidence="10">
    <location>
        <begin position="1"/>
        <end position="243"/>
    </location>
</feature>
<dbReference type="InterPro" id="IPR035973">
    <property type="entry name" value="Cyt_c_oxidase_su3-like_sf"/>
</dbReference>
<protein>
    <recommendedName>
        <fullName evidence="3 8">Cytochrome c oxidase subunit 3</fullName>
    </recommendedName>
</protein>
<comment type="similarity">
    <text evidence="2 8">Belongs to the cytochrome c oxidase subunit 3 family.</text>
</comment>
<evidence type="ECO:0000256" key="5">
    <source>
        <dbReference type="ARBA" id="ARBA00022967"/>
    </source>
</evidence>
<dbReference type="CTD" id="4514"/>
<evidence type="ECO:0000256" key="7">
    <source>
        <dbReference type="ARBA" id="ARBA00023136"/>
    </source>
</evidence>
<evidence type="ECO:0000256" key="1">
    <source>
        <dbReference type="ARBA" id="ARBA00004141"/>
    </source>
</evidence>
<feature type="transmembrane region" description="Helical" evidence="9">
    <location>
        <begin position="112"/>
        <end position="132"/>
    </location>
</feature>
<proteinExistence type="inferred from homology"/>
<keyword evidence="5" id="KW-1278">Translocase</keyword>
<feature type="transmembrane region" description="Helical" evidence="9">
    <location>
        <begin position="138"/>
        <end position="158"/>
    </location>
</feature>
<feature type="transmembrane region" description="Helical" evidence="9">
    <location>
        <begin position="222"/>
        <end position="241"/>
    </location>
</feature>
<dbReference type="PANTHER" id="PTHR11403:SF7">
    <property type="entry name" value="CYTOCHROME C OXIDASE SUBUNIT 3"/>
    <property type="match status" value="1"/>
</dbReference>
<dbReference type="InterPro" id="IPR013833">
    <property type="entry name" value="Cyt_c_oxidase_su3_a-hlx"/>
</dbReference>
<evidence type="ECO:0000313" key="11">
    <source>
        <dbReference type="EMBL" id="AAT64943.1"/>
    </source>
</evidence>
<sequence>MIALSIMPLNFMIFIYLILFGVFSSSWMSLTLSFFFFIMGMFWVAEDSYLCSVWDVSVWSPMILKASFLMFIFTECIFLFSLLFSFIYILAVDTIYITQFLWMFQDCMEIPLFISVILLSSGVSITIFHNMYCGSYCGVWLIGGLVLTLFLGYLFLLVQKGEWLNSNLSWGDGVFGSFFYMITGFHGLHVLMGLFLLSFLLYYVITNFGVYFSDWKVECAVWYWHFVDLVWLLVFLVVYWYSM</sequence>
<reference evidence="11" key="1">
    <citation type="journal article" date="2005" name="J. Mol. Evol.">
        <title>First sequenced mitochondrial genome from the phylum Acanthocephala (Leptorhynchoides thecatus) and its phylogenetic position within Metazoa.</title>
        <authorList>
            <person name="Steinauer M.L."/>
            <person name="Nickol B.B."/>
            <person name="Broughton R."/>
            <person name="Orti G."/>
        </authorList>
    </citation>
    <scope>NUCLEOTIDE SEQUENCE</scope>
</reference>
<feature type="transmembrane region" description="Helical" evidence="9">
    <location>
        <begin position="178"/>
        <end position="202"/>
    </location>
</feature>
<dbReference type="PANTHER" id="PTHR11403">
    <property type="entry name" value="CYTOCHROME C OXIDASE SUBUNIT III"/>
    <property type="match status" value="1"/>
</dbReference>
<keyword evidence="7 9" id="KW-0472">Membrane</keyword>
<dbReference type="GO" id="GO:0004129">
    <property type="term" value="F:cytochrome-c oxidase activity"/>
    <property type="evidence" value="ECO:0007669"/>
    <property type="project" value="InterPro"/>
</dbReference>
<feature type="transmembrane region" description="Helical" evidence="9">
    <location>
        <begin position="63"/>
        <end position="91"/>
    </location>
</feature>
<evidence type="ECO:0000259" key="10">
    <source>
        <dbReference type="PROSITE" id="PS50253"/>
    </source>
</evidence>
<dbReference type="GO" id="GO:0005739">
    <property type="term" value="C:mitochondrion"/>
    <property type="evidence" value="ECO:0007669"/>
    <property type="project" value="TreeGrafter"/>
</dbReference>
<accession>Q5DNB4</accession>
<keyword evidence="4 8" id="KW-0812">Transmembrane</keyword>
<evidence type="ECO:0000256" key="8">
    <source>
        <dbReference type="RuleBase" id="RU003375"/>
    </source>
</evidence>
<dbReference type="EMBL" id="AY562383">
    <property type="protein sequence ID" value="AAT64943.1"/>
    <property type="molecule type" value="Genomic_DNA"/>
</dbReference>
<dbReference type="Pfam" id="PF00510">
    <property type="entry name" value="COX3"/>
    <property type="match status" value="1"/>
</dbReference>
<gene>
    <name evidence="11" type="primary">cox3</name>
</gene>
<name>Q5DNB4_LEPTH</name>
<evidence type="ECO:0000256" key="4">
    <source>
        <dbReference type="ARBA" id="ARBA00022692"/>
    </source>
</evidence>
<dbReference type="GO" id="GO:0016020">
    <property type="term" value="C:membrane"/>
    <property type="evidence" value="ECO:0007669"/>
    <property type="project" value="UniProtKB-SubCell"/>
</dbReference>
<organism evidence="11">
    <name type="scientific">Leptorhynchoides thecatus</name>
    <name type="common">Thorny-headed worm</name>
    <name type="synonym">Echinorhynchus thecatus</name>
    <dbReference type="NCBI Taxonomy" id="60532"/>
    <lineage>
        <taxon>Eukaryota</taxon>
        <taxon>Metazoa</taxon>
        <taxon>Spiralia</taxon>
        <taxon>Lophotrochozoa</taxon>
        <taxon>Acanthocephala</taxon>
        <taxon>Palaeacanthocephala</taxon>
        <taxon>Echinorhynchida</taxon>
        <taxon>Rhadinorhynchidae</taxon>
        <taxon>Leptorhynchoides</taxon>
    </lineage>
</organism>
<dbReference type="PROSITE" id="PS50253">
    <property type="entry name" value="COX3"/>
    <property type="match status" value="1"/>
</dbReference>
<dbReference type="SUPFAM" id="SSF81452">
    <property type="entry name" value="Cytochrome c oxidase subunit III-like"/>
    <property type="match status" value="1"/>
</dbReference>
<dbReference type="InterPro" id="IPR024791">
    <property type="entry name" value="Cyt_c/ubiquinol_Oxase_su3"/>
</dbReference>
<feature type="transmembrane region" description="Helical" evidence="9">
    <location>
        <begin position="12"/>
        <end position="43"/>
    </location>
</feature>
<dbReference type="InterPro" id="IPR000298">
    <property type="entry name" value="Cyt_c_oxidase-like_su3"/>
</dbReference>
<evidence type="ECO:0000256" key="2">
    <source>
        <dbReference type="ARBA" id="ARBA00010581"/>
    </source>
</evidence>
<keyword evidence="8 11" id="KW-0496">Mitochondrion</keyword>
<keyword evidence="6 9" id="KW-1133">Transmembrane helix</keyword>